<feature type="transmembrane region" description="Helical" evidence="10">
    <location>
        <begin position="632"/>
        <end position="653"/>
    </location>
</feature>
<reference evidence="13" key="1">
    <citation type="submission" date="2021-01" db="EMBL/GenBank/DDBJ databases">
        <authorList>
            <person name="Corre E."/>
            <person name="Pelletier E."/>
            <person name="Niang G."/>
            <person name="Scheremetjew M."/>
            <person name="Finn R."/>
            <person name="Kale V."/>
            <person name="Holt S."/>
            <person name="Cochrane G."/>
            <person name="Meng A."/>
            <person name="Brown T."/>
            <person name="Cohen L."/>
        </authorList>
    </citation>
    <scope>NUCLEOTIDE SEQUENCE</scope>
    <source>
        <strain evidence="13">Isolate 1302-5</strain>
    </source>
</reference>
<keyword evidence="5 10" id="KW-0472">Membrane</keyword>
<dbReference type="PROSITE" id="PS50259">
    <property type="entry name" value="G_PROTEIN_RECEP_F3_4"/>
    <property type="match status" value="1"/>
</dbReference>
<feature type="region of interest" description="Disordered" evidence="9">
    <location>
        <begin position="876"/>
        <end position="956"/>
    </location>
</feature>
<accession>A0A7S4K7L5</accession>
<evidence type="ECO:0000256" key="5">
    <source>
        <dbReference type="ARBA" id="ARBA00023136"/>
    </source>
</evidence>
<keyword evidence="3 10" id="KW-1133">Transmembrane helix</keyword>
<sequence length="956" mass="104795">MSAVRLIVATATTVLLLVSAQMVSSQEENPSIFNGNSNYDFPTLDECSESSLALSKYGPEDELTPCILQSIRDFDNNVDSTFNDNTSEITLVQVTPSICHNHRDGAVTSVRLLNQDNGGKGIAIGYNRHHYVKFRLISIVGGNPNNIGNDAYSAIHEIILNSTMGHVATAHFILGSCSWAAVADKSVALEHQTIVISQVGPPGFYLGVETNPYVFGIHVNSDTYPLPALSALTFDLAAKSIPTSSQQVRVLYRDRSEFFYSTCQSVIDAAYEKGFDVTETLYNPDDDEDGNGVVNSQDIPFLDKLADELCPANTKNDDGSDQLPPAIFACVGNGEADAVLNRMRSKSCRPSLSWFTTATWDWAGDNPDVIPYFQGGGQWHKDFVYSDQFFNTGQEVIDYGLEKYGYVGNYDHVVSYSMPILISKLIESFFRVKDLPDVAGTFQDRYEQLRRAFVNINAQTIFGPVQFNEYQRNNGRGAAGMQWIPSSSISSTSEAAKSDFVLGCVSPSDQANTAIIIPSPSGEACNPGSYISQTLIETESGLLEGKCAACPLDSYTEEENTSMQCTACPSGTGTVFLEGASSCVKFNENLVGRLKIIGFVLVGVSWAMAFGFIAWVNIFRDDPVVKMSQPEFLLLICVGSLISSSSIIPWSLAEAGVEEDETSASRYCVAWPWLYSIGFVLMYSSLTAKSLRLHRIADASRNMQRKAVTAKQMYSIVILFLTIDIVILTAWTVVDPMTWSRKEMSTSIVDTGVITVETSGRCQSNNVWHFLGPIIAVHAFLMIITNALLWKVRNISDRYQEQKYVAIASVYICELLLLGIPVLFAVQDSASARYIIVTGVIFFTDTGVLALIFLPKIKFQRLGLPEGVTVAQSLRLHSRRESQNEKQSHASKSNTRSDPQAAAVSNVDSADATPVGQHRSMSDSVSNVDSADATPVGQHRSMSDSWLYETENVTQT</sequence>
<feature type="compositionally biased region" description="Low complexity" evidence="9">
    <location>
        <begin position="922"/>
        <end position="933"/>
    </location>
</feature>
<dbReference type="EMBL" id="HBKQ01058740">
    <property type="protein sequence ID" value="CAE2285498.1"/>
    <property type="molecule type" value="Transcribed_RNA"/>
</dbReference>
<keyword evidence="8" id="KW-0807">Transducer</keyword>
<feature type="domain" description="G-protein coupled receptors family 3 profile" evidence="12">
    <location>
        <begin position="668"/>
        <end position="857"/>
    </location>
</feature>
<keyword evidence="11" id="KW-0732">Signal</keyword>
<evidence type="ECO:0000256" key="8">
    <source>
        <dbReference type="ARBA" id="ARBA00023224"/>
    </source>
</evidence>
<feature type="chain" id="PRO_5030538055" description="G-protein coupled receptors family 3 profile domain-containing protein" evidence="11">
    <location>
        <begin position="26"/>
        <end position="956"/>
    </location>
</feature>
<evidence type="ECO:0000256" key="6">
    <source>
        <dbReference type="ARBA" id="ARBA00023170"/>
    </source>
</evidence>
<dbReference type="SUPFAM" id="SSF53822">
    <property type="entry name" value="Periplasmic binding protein-like I"/>
    <property type="match status" value="1"/>
</dbReference>
<dbReference type="Pfam" id="PF00003">
    <property type="entry name" value="7tm_3"/>
    <property type="match status" value="1"/>
</dbReference>
<dbReference type="AlphaFoldDB" id="A0A7S4K7L5"/>
<gene>
    <name evidence="13" type="ORF">OAUR00152_LOCUS40116</name>
</gene>
<evidence type="ECO:0000256" key="1">
    <source>
        <dbReference type="ARBA" id="ARBA00004141"/>
    </source>
</evidence>
<evidence type="ECO:0000256" key="9">
    <source>
        <dbReference type="SAM" id="MobiDB-lite"/>
    </source>
</evidence>
<keyword evidence="2 10" id="KW-0812">Transmembrane</keyword>
<organism evidence="13">
    <name type="scientific">Odontella aurita</name>
    <dbReference type="NCBI Taxonomy" id="265563"/>
    <lineage>
        <taxon>Eukaryota</taxon>
        <taxon>Sar</taxon>
        <taxon>Stramenopiles</taxon>
        <taxon>Ochrophyta</taxon>
        <taxon>Bacillariophyta</taxon>
        <taxon>Mediophyceae</taxon>
        <taxon>Biddulphiophycidae</taxon>
        <taxon>Eupodiscales</taxon>
        <taxon>Odontellaceae</taxon>
        <taxon>Odontella</taxon>
    </lineage>
</organism>
<name>A0A7S4K7L5_9STRA</name>
<feature type="transmembrane region" description="Helical" evidence="10">
    <location>
        <begin position="832"/>
        <end position="854"/>
    </location>
</feature>
<keyword evidence="4" id="KW-0297">G-protein coupled receptor</keyword>
<evidence type="ECO:0000256" key="4">
    <source>
        <dbReference type="ARBA" id="ARBA00023040"/>
    </source>
</evidence>
<feature type="transmembrane region" description="Helical" evidence="10">
    <location>
        <begin position="596"/>
        <end position="620"/>
    </location>
</feature>
<keyword evidence="7" id="KW-0325">Glycoprotein</keyword>
<feature type="transmembrane region" description="Helical" evidence="10">
    <location>
        <begin position="713"/>
        <end position="734"/>
    </location>
</feature>
<comment type="subcellular location">
    <subcellularLocation>
        <location evidence="1">Membrane</location>
        <topology evidence="1">Multi-pass membrane protein</topology>
    </subcellularLocation>
</comment>
<evidence type="ECO:0000256" key="2">
    <source>
        <dbReference type="ARBA" id="ARBA00022692"/>
    </source>
</evidence>
<feature type="compositionally biased region" description="Low complexity" evidence="9">
    <location>
        <begin position="901"/>
        <end position="912"/>
    </location>
</feature>
<evidence type="ECO:0000256" key="10">
    <source>
        <dbReference type="SAM" id="Phobius"/>
    </source>
</evidence>
<dbReference type="InterPro" id="IPR002455">
    <property type="entry name" value="GPCR3_GABA-B"/>
</dbReference>
<dbReference type="GO" id="GO:0004965">
    <property type="term" value="F:G protein-coupled GABA receptor activity"/>
    <property type="evidence" value="ECO:0007669"/>
    <property type="project" value="InterPro"/>
</dbReference>
<evidence type="ECO:0000256" key="3">
    <source>
        <dbReference type="ARBA" id="ARBA00022989"/>
    </source>
</evidence>
<feature type="transmembrane region" description="Helical" evidence="10">
    <location>
        <begin position="673"/>
        <end position="692"/>
    </location>
</feature>
<evidence type="ECO:0000256" key="11">
    <source>
        <dbReference type="SAM" id="SignalP"/>
    </source>
</evidence>
<feature type="transmembrane region" description="Helical" evidence="10">
    <location>
        <begin position="770"/>
        <end position="792"/>
    </location>
</feature>
<feature type="transmembrane region" description="Helical" evidence="10">
    <location>
        <begin position="804"/>
        <end position="826"/>
    </location>
</feature>
<dbReference type="InterPro" id="IPR028082">
    <property type="entry name" value="Peripla_BP_I"/>
</dbReference>
<feature type="compositionally biased region" description="Basic and acidic residues" evidence="9">
    <location>
        <begin position="879"/>
        <end position="888"/>
    </location>
</feature>
<evidence type="ECO:0000259" key="12">
    <source>
        <dbReference type="PROSITE" id="PS50259"/>
    </source>
</evidence>
<feature type="signal peptide" evidence="11">
    <location>
        <begin position="1"/>
        <end position="25"/>
    </location>
</feature>
<evidence type="ECO:0000256" key="7">
    <source>
        <dbReference type="ARBA" id="ARBA00023180"/>
    </source>
</evidence>
<dbReference type="PANTHER" id="PTHR10519">
    <property type="entry name" value="GABA-B RECEPTOR"/>
    <property type="match status" value="1"/>
</dbReference>
<proteinExistence type="predicted"/>
<dbReference type="CDD" id="cd15047">
    <property type="entry name" value="7tmC_GABA-B-like"/>
    <property type="match status" value="1"/>
</dbReference>
<protein>
    <recommendedName>
        <fullName evidence="12">G-protein coupled receptors family 3 profile domain-containing protein</fullName>
    </recommendedName>
</protein>
<evidence type="ECO:0000313" key="13">
    <source>
        <dbReference type="EMBL" id="CAE2285498.1"/>
    </source>
</evidence>
<keyword evidence="6" id="KW-0675">Receptor</keyword>
<dbReference type="PANTHER" id="PTHR10519:SF20">
    <property type="entry name" value="G-PROTEIN COUPLED RECEPTOR 156-RELATED"/>
    <property type="match status" value="1"/>
</dbReference>
<dbReference type="InterPro" id="IPR017978">
    <property type="entry name" value="GPCR_3_C"/>
</dbReference>
<dbReference type="GO" id="GO:0038039">
    <property type="term" value="C:G protein-coupled receptor heterodimeric complex"/>
    <property type="evidence" value="ECO:0007669"/>
    <property type="project" value="TreeGrafter"/>
</dbReference>